<feature type="transmembrane region" description="Helical" evidence="3">
    <location>
        <begin position="87"/>
        <end position="108"/>
    </location>
</feature>
<proteinExistence type="predicted"/>
<keyword evidence="1" id="KW-0175">Coiled coil</keyword>
<evidence type="ECO:0000256" key="2">
    <source>
        <dbReference type="SAM" id="MobiDB-lite"/>
    </source>
</evidence>
<gene>
    <name evidence="4" type="ORF">BD311DRAFT_652964</name>
</gene>
<sequence>MSGSTSSYAAPPPSYHSVDPYAYGTIVPASQYPQRSRPAESATAHNSWSISCPSTPSRKNIPNEPSEASSLCSTSTYRLKRFHKIPLLLWGALVFLTVIVMCQNTGYMPTLIDDIPLSEKAAIRRKWRLEKKLWVLEKTRHQDEVDVWEHERQEWQAEREVYEKEKEEWARRRREEEMHRKEMEWKRKGAHWSEPSGSAQCTAFGTRMYTAELLDLPMNVDPIQACSDMPINFHGRILDEPAHCENKGDRTWATWYIDFDEPQCATYWDTLRDKGCSAGERGYRRFTAGLMNLRSGDDYDEMCRTTPANIGGVHFDHPTACERNWFGRTGIWDVPDGRC</sequence>
<evidence type="ECO:0000256" key="3">
    <source>
        <dbReference type="SAM" id="Phobius"/>
    </source>
</evidence>
<dbReference type="Proteomes" id="UP000292957">
    <property type="component" value="Unassembled WGS sequence"/>
</dbReference>
<name>A0A4Q9MYJ8_9APHY</name>
<keyword evidence="3" id="KW-0812">Transmembrane</keyword>
<reference evidence="4" key="1">
    <citation type="submission" date="2019-01" db="EMBL/GenBank/DDBJ databases">
        <title>Draft genome sequences of three monokaryotic isolates of the white-rot basidiomycete fungus Dichomitus squalens.</title>
        <authorList>
            <consortium name="DOE Joint Genome Institute"/>
            <person name="Lopez S.C."/>
            <person name="Andreopoulos B."/>
            <person name="Pangilinan J."/>
            <person name="Lipzen A."/>
            <person name="Riley R."/>
            <person name="Ahrendt S."/>
            <person name="Ng V."/>
            <person name="Barry K."/>
            <person name="Daum C."/>
            <person name="Grigoriev I.V."/>
            <person name="Hilden K.S."/>
            <person name="Makela M.R."/>
            <person name="de Vries R.P."/>
        </authorList>
    </citation>
    <scope>NUCLEOTIDE SEQUENCE [LARGE SCALE GENOMIC DNA]</scope>
    <source>
        <strain evidence="4">OM18370.1</strain>
    </source>
</reference>
<evidence type="ECO:0000313" key="4">
    <source>
        <dbReference type="EMBL" id="TBU33169.1"/>
    </source>
</evidence>
<keyword evidence="3" id="KW-0472">Membrane</keyword>
<accession>A0A4Q9MYJ8</accession>
<dbReference type="OrthoDB" id="3153758at2759"/>
<dbReference type="EMBL" id="ML143392">
    <property type="protein sequence ID" value="TBU33169.1"/>
    <property type="molecule type" value="Genomic_DNA"/>
</dbReference>
<keyword evidence="3" id="KW-1133">Transmembrane helix</keyword>
<feature type="coiled-coil region" evidence="1">
    <location>
        <begin position="138"/>
        <end position="179"/>
    </location>
</feature>
<feature type="region of interest" description="Disordered" evidence="2">
    <location>
        <begin position="32"/>
        <end position="67"/>
    </location>
</feature>
<evidence type="ECO:0000256" key="1">
    <source>
        <dbReference type="SAM" id="Coils"/>
    </source>
</evidence>
<protein>
    <submittedName>
        <fullName evidence="4">Uncharacterized protein</fullName>
    </submittedName>
</protein>
<feature type="compositionally biased region" description="Polar residues" evidence="2">
    <location>
        <begin position="43"/>
        <end position="60"/>
    </location>
</feature>
<organism evidence="4">
    <name type="scientific">Dichomitus squalens</name>
    <dbReference type="NCBI Taxonomy" id="114155"/>
    <lineage>
        <taxon>Eukaryota</taxon>
        <taxon>Fungi</taxon>
        <taxon>Dikarya</taxon>
        <taxon>Basidiomycota</taxon>
        <taxon>Agaricomycotina</taxon>
        <taxon>Agaricomycetes</taxon>
        <taxon>Polyporales</taxon>
        <taxon>Polyporaceae</taxon>
        <taxon>Dichomitus</taxon>
    </lineage>
</organism>
<dbReference type="AlphaFoldDB" id="A0A4Q9MYJ8"/>